<sequence>MGVHQLVLVLSQIILLFLPFNASAISCPSTCGNVSFWCPLGIGAGCYFEKGFEVTCDSSSGSEKPFLTSINLEMSGGFSYISSYVIGVNLPTISLHNNCITRGIDLSGSPLSFSNVGNNFISVGCYSNRVTTRLIQFLLDVSLLVLVIPHRMLLIAAI</sequence>
<proteinExistence type="predicted"/>
<organism evidence="1 2">
    <name type="scientific">Pistacia atlantica</name>
    <dbReference type="NCBI Taxonomy" id="434234"/>
    <lineage>
        <taxon>Eukaryota</taxon>
        <taxon>Viridiplantae</taxon>
        <taxon>Streptophyta</taxon>
        <taxon>Embryophyta</taxon>
        <taxon>Tracheophyta</taxon>
        <taxon>Spermatophyta</taxon>
        <taxon>Magnoliopsida</taxon>
        <taxon>eudicotyledons</taxon>
        <taxon>Gunneridae</taxon>
        <taxon>Pentapetalae</taxon>
        <taxon>rosids</taxon>
        <taxon>malvids</taxon>
        <taxon>Sapindales</taxon>
        <taxon>Anacardiaceae</taxon>
        <taxon>Pistacia</taxon>
    </lineage>
</organism>
<comment type="caution">
    <text evidence="1">The sequence shown here is derived from an EMBL/GenBank/DDBJ whole genome shotgun (WGS) entry which is preliminary data.</text>
</comment>
<accession>A0ACC0ZY07</accession>
<gene>
    <name evidence="1" type="ORF">Patl1_24568</name>
</gene>
<protein>
    <submittedName>
        <fullName evidence="1">Uncharacterized protein</fullName>
    </submittedName>
</protein>
<dbReference type="EMBL" id="CM047909">
    <property type="protein sequence ID" value="KAJ0079637.1"/>
    <property type="molecule type" value="Genomic_DNA"/>
</dbReference>
<evidence type="ECO:0000313" key="2">
    <source>
        <dbReference type="Proteomes" id="UP001164250"/>
    </source>
</evidence>
<name>A0ACC0ZY07_9ROSI</name>
<keyword evidence="2" id="KW-1185">Reference proteome</keyword>
<dbReference type="Proteomes" id="UP001164250">
    <property type="component" value="Chromosome 13"/>
</dbReference>
<evidence type="ECO:0000313" key="1">
    <source>
        <dbReference type="EMBL" id="KAJ0079637.1"/>
    </source>
</evidence>
<reference evidence="2" key="1">
    <citation type="journal article" date="2023" name="G3 (Bethesda)">
        <title>Genome assembly and association tests identify interacting loci associated with vigor, precocity, and sex in interspecific pistachio rootstocks.</title>
        <authorList>
            <person name="Palmer W."/>
            <person name="Jacygrad E."/>
            <person name="Sagayaradj S."/>
            <person name="Cavanaugh K."/>
            <person name="Han R."/>
            <person name="Bertier L."/>
            <person name="Beede B."/>
            <person name="Kafkas S."/>
            <person name="Golino D."/>
            <person name="Preece J."/>
            <person name="Michelmore R."/>
        </authorList>
    </citation>
    <scope>NUCLEOTIDE SEQUENCE [LARGE SCALE GENOMIC DNA]</scope>
</reference>